<dbReference type="InterPro" id="IPR022591">
    <property type="entry name" value="TAF1_HAT_dom"/>
</dbReference>
<proteinExistence type="predicted"/>
<dbReference type="PANTHER" id="PTHR13900">
    <property type="entry name" value="TRANSCRIPTION INITIATION FACTOR TFIID"/>
    <property type="match status" value="1"/>
</dbReference>
<evidence type="ECO:0000256" key="2">
    <source>
        <dbReference type="ARBA" id="ARBA00023242"/>
    </source>
</evidence>
<accession>A0AAD8EDQ6</accession>
<name>A0AAD8EDQ6_DIPPU</name>
<keyword evidence="6" id="KW-1185">Reference proteome</keyword>
<evidence type="ECO:0000313" key="6">
    <source>
        <dbReference type="Proteomes" id="UP001233999"/>
    </source>
</evidence>
<dbReference type="PANTHER" id="PTHR13900:SF0">
    <property type="entry name" value="TRANSCRIPTION INITIATION FACTOR TFIID SUBUNIT 1"/>
    <property type="match status" value="1"/>
</dbReference>
<dbReference type="GO" id="GO:0051123">
    <property type="term" value="P:RNA polymerase II preinitiation complex assembly"/>
    <property type="evidence" value="ECO:0007669"/>
    <property type="project" value="TreeGrafter"/>
</dbReference>
<evidence type="ECO:0000259" key="4">
    <source>
        <dbReference type="Pfam" id="PF12157"/>
    </source>
</evidence>
<comment type="caution">
    <text evidence="5">The sequence shown here is derived from an EMBL/GenBank/DDBJ whole genome shotgun (WGS) entry which is preliminary data.</text>
</comment>
<dbReference type="InterPro" id="IPR040240">
    <property type="entry name" value="TAF1"/>
</dbReference>
<dbReference type="Pfam" id="PF12157">
    <property type="entry name" value="DUF3591"/>
    <property type="match status" value="1"/>
</dbReference>
<sequence>MSRIPKPKILTLDPNDENIVLGIPDDIDPAKQRSDSVTPAKVKIPHPHVKKSKILLGKAGVINVMEEDTPPPPPKSPDRDPFNVSNDRYYMPKSSESSLRLKVGGGNLIQHSTPVVELRAPFVQTHMGPMRLRNFHRPPMKRFSHGTLAHPGPHSVLPLLKHIKKKAKQRKGTERAASGGGDVFFMRTAEDLTGRDGDLVLVGVL</sequence>
<evidence type="ECO:0000256" key="3">
    <source>
        <dbReference type="SAM" id="MobiDB-lite"/>
    </source>
</evidence>
<dbReference type="GO" id="GO:0005669">
    <property type="term" value="C:transcription factor TFIID complex"/>
    <property type="evidence" value="ECO:0007669"/>
    <property type="project" value="InterPro"/>
</dbReference>
<dbReference type="EMBL" id="JASPKZ010007212">
    <property type="protein sequence ID" value="KAJ9586079.1"/>
    <property type="molecule type" value="Genomic_DNA"/>
</dbReference>
<keyword evidence="2" id="KW-0539">Nucleus</keyword>
<organism evidence="5 6">
    <name type="scientific">Diploptera punctata</name>
    <name type="common">Pacific beetle cockroach</name>
    <dbReference type="NCBI Taxonomy" id="6984"/>
    <lineage>
        <taxon>Eukaryota</taxon>
        <taxon>Metazoa</taxon>
        <taxon>Ecdysozoa</taxon>
        <taxon>Arthropoda</taxon>
        <taxon>Hexapoda</taxon>
        <taxon>Insecta</taxon>
        <taxon>Pterygota</taxon>
        <taxon>Neoptera</taxon>
        <taxon>Polyneoptera</taxon>
        <taxon>Dictyoptera</taxon>
        <taxon>Blattodea</taxon>
        <taxon>Blaberoidea</taxon>
        <taxon>Blaberidae</taxon>
        <taxon>Diplopterinae</taxon>
        <taxon>Diploptera</taxon>
    </lineage>
</organism>
<reference evidence="5" key="1">
    <citation type="journal article" date="2023" name="IScience">
        <title>Live-bearing cockroach genome reveals convergent evolutionary mechanisms linked to viviparity in insects and beyond.</title>
        <authorList>
            <person name="Fouks B."/>
            <person name="Harrison M.C."/>
            <person name="Mikhailova A.A."/>
            <person name="Marchal E."/>
            <person name="English S."/>
            <person name="Carruthers M."/>
            <person name="Jennings E.C."/>
            <person name="Chiamaka E.L."/>
            <person name="Frigard R.A."/>
            <person name="Pippel M."/>
            <person name="Attardo G.M."/>
            <person name="Benoit J.B."/>
            <person name="Bornberg-Bauer E."/>
            <person name="Tobe S.S."/>
        </authorList>
    </citation>
    <scope>NUCLEOTIDE SEQUENCE</scope>
    <source>
        <strain evidence="5">Stay&amp;Tobe</strain>
    </source>
</reference>
<evidence type="ECO:0000256" key="1">
    <source>
        <dbReference type="ARBA" id="ARBA00004123"/>
    </source>
</evidence>
<dbReference type="AlphaFoldDB" id="A0AAD8EDQ6"/>
<dbReference type="GO" id="GO:0017025">
    <property type="term" value="F:TBP-class protein binding"/>
    <property type="evidence" value="ECO:0007669"/>
    <property type="project" value="InterPro"/>
</dbReference>
<gene>
    <name evidence="5" type="ORF">L9F63_020276</name>
</gene>
<feature type="region of interest" description="Disordered" evidence="3">
    <location>
        <begin position="64"/>
        <end position="86"/>
    </location>
</feature>
<dbReference type="GO" id="GO:0004402">
    <property type="term" value="F:histone acetyltransferase activity"/>
    <property type="evidence" value="ECO:0007669"/>
    <property type="project" value="InterPro"/>
</dbReference>
<feature type="domain" description="Transcription initiation factor TFIID subunit 1 histone acetyltransferase" evidence="4">
    <location>
        <begin position="82"/>
        <end position="202"/>
    </location>
</feature>
<evidence type="ECO:0000313" key="5">
    <source>
        <dbReference type="EMBL" id="KAJ9586079.1"/>
    </source>
</evidence>
<comment type="subcellular location">
    <subcellularLocation>
        <location evidence="1">Nucleus</location>
    </subcellularLocation>
</comment>
<reference evidence="5" key="2">
    <citation type="submission" date="2023-05" db="EMBL/GenBank/DDBJ databases">
        <authorList>
            <person name="Fouks B."/>
        </authorList>
    </citation>
    <scope>NUCLEOTIDE SEQUENCE</scope>
    <source>
        <strain evidence="5">Stay&amp;Tobe</strain>
        <tissue evidence="5">Testes</tissue>
    </source>
</reference>
<protein>
    <recommendedName>
        <fullName evidence="4">Transcription initiation factor TFIID subunit 1 histone acetyltransferase domain-containing protein</fullName>
    </recommendedName>
</protein>
<dbReference type="Proteomes" id="UP001233999">
    <property type="component" value="Unassembled WGS sequence"/>
</dbReference>
<dbReference type="GO" id="GO:0016251">
    <property type="term" value="F:RNA polymerase II general transcription initiation factor activity"/>
    <property type="evidence" value="ECO:0007669"/>
    <property type="project" value="InterPro"/>
</dbReference>